<comment type="subcellular location">
    <subcellularLocation>
        <location evidence="1">Cell membrane</location>
        <topology evidence="1">Multi-pass membrane protein</topology>
    </subcellularLocation>
</comment>
<feature type="transmembrane region" description="Helical" evidence="10">
    <location>
        <begin position="169"/>
        <end position="188"/>
    </location>
</feature>
<evidence type="ECO:0000256" key="7">
    <source>
        <dbReference type="ARBA" id="ARBA00023136"/>
    </source>
</evidence>
<feature type="transmembrane region" description="Helical" evidence="10">
    <location>
        <begin position="137"/>
        <end position="157"/>
    </location>
</feature>
<evidence type="ECO:0000256" key="4">
    <source>
        <dbReference type="ARBA" id="ARBA00022692"/>
    </source>
</evidence>
<dbReference type="GO" id="GO:0007165">
    <property type="term" value="P:signal transduction"/>
    <property type="evidence" value="ECO:0007669"/>
    <property type="project" value="UniProtKB-KW"/>
</dbReference>
<keyword evidence="5" id="KW-0552">Olfaction</keyword>
<dbReference type="GO" id="GO:0004984">
    <property type="term" value="F:olfactory receptor activity"/>
    <property type="evidence" value="ECO:0007669"/>
    <property type="project" value="InterPro"/>
</dbReference>
<keyword evidence="11" id="KW-1185">Reference proteome</keyword>
<evidence type="ECO:0000256" key="5">
    <source>
        <dbReference type="ARBA" id="ARBA00022725"/>
    </source>
</evidence>
<dbReference type="GeneID" id="112468578"/>
<evidence type="ECO:0000313" key="11">
    <source>
        <dbReference type="Proteomes" id="UP000504618"/>
    </source>
</evidence>
<evidence type="ECO:0000313" key="12">
    <source>
        <dbReference type="RefSeq" id="XP_024893579.1"/>
    </source>
</evidence>
<organism evidence="11 12">
    <name type="scientific">Temnothorax curvispinosus</name>
    <dbReference type="NCBI Taxonomy" id="300111"/>
    <lineage>
        <taxon>Eukaryota</taxon>
        <taxon>Metazoa</taxon>
        <taxon>Ecdysozoa</taxon>
        <taxon>Arthropoda</taxon>
        <taxon>Hexapoda</taxon>
        <taxon>Insecta</taxon>
        <taxon>Pterygota</taxon>
        <taxon>Neoptera</taxon>
        <taxon>Endopterygota</taxon>
        <taxon>Hymenoptera</taxon>
        <taxon>Apocrita</taxon>
        <taxon>Aculeata</taxon>
        <taxon>Formicoidea</taxon>
        <taxon>Formicidae</taxon>
        <taxon>Myrmicinae</taxon>
        <taxon>Temnothorax</taxon>
    </lineage>
</organism>
<keyword evidence="7 10" id="KW-0472">Membrane</keyword>
<dbReference type="PANTHER" id="PTHR21137">
    <property type="entry name" value="ODORANT RECEPTOR"/>
    <property type="match status" value="1"/>
</dbReference>
<name>A0A6J1RF52_9HYME</name>
<keyword evidence="9" id="KW-0807">Transducer</keyword>
<feature type="transmembrane region" description="Helical" evidence="10">
    <location>
        <begin position="6"/>
        <end position="25"/>
    </location>
</feature>
<sequence>FAYISTGIFGITALVPRILDVVFPLNTSRPVMFPYPAYYFVDENEYFYYIFGHMYFTGIINITGLIAHDITFFVYIEHVCGLFAIVGFRLEHLLHKRCAIEKNMIDYPDAVYHKNIAISIYIHHKALRFVEFLESTFTIWLAVQVLMITITLSITLVQLSIQLHNLEEAVRYFLYIFGQLFHMFCLSFQGQKLIDHSLETCDKIYCGRWYTIPVKEQGLLMFVMRKSINASVLTAGKIYVFS</sequence>
<keyword evidence="8" id="KW-0675">Receptor</keyword>
<feature type="transmembrane region" description="Helical" evidence="10">
    <location>
        <begin position="72"/>
        <end position="90"/>
    </location>
</feature>
<feature type="transmembrane region" description="Helical" evidence="10">
    <location>
        <begin position="46"/>
        <end position="66"/>
    </location>
</feature>
<dbReference type="PANTHER" id="PTHR21137:SF35">
    <property type="entry name" value="ODORANT RECEPTOR 19A-RELATED"/>
    <property type="match status" value="1"/>
</dbReference>
<accession>A0A6J1RF52</accession>
<evidence type="ECO:0000256" key="1">
    <source>
        <dbReference type="ARBA" id="ARBA00004651"/>
    </source>
</evidence>
<dbReference type="InterPro" id="IPR004117">
    <property type="entry name" value="7tm6_olfct_rcpt"/>
</dbReference>
<dbReference type="Pfam" id="PF02949">
    <property type="entry name" value="7tm_6"/>
    <property type="match status" value="1"/>
</dbReference>
<protein>
    <submittedName>
        <fullName evidence="12">Uncharacterized protein LOC112468578</fullName>
    </submittedName>
</protein>
<feature type="non-terminal residue" evidence="12">
    <location>
        <position position="242"/>
    </location>
</feature>
<evidence type="ECO:0000256" key="10">
    <source>
        <dbReference type="SAM" id="Phobius"/>
    </source>
</evidence>
<keyword evidence="3" id="KW-0716">Sensory transduction</keyword>
<proteinExistence type="predicted"/>
<dbReference type="GO" id="GO:0005886">
    <property type="term" value="C:plasma membrane"/>
    <property type="evidence" value="ECO:0007669"/>
    <property type="project" value="UniProtKB-SubCell"/>
</dbReference>
<keyword evidence="2" id="KW-1003">Cell membrane</keyword>
<dbReference type="RefSeq" id="XP_024893579.1">
    <property type="nucleotide sequence ID" value="XM_025037811.1"/>
</dbReference>
<gene>
    <name evidence="12" type="primary">LOC112468578</name>
</gene>
<dbReference type="AlphaFoldDB" id="A0A6J1RF52"/>
<reference evidence="12" key="1">
    <citation type="submission" date="2025-08" db="UniProtKB">
        <authorList>
            <consortium name="RefSeq"/>
        </authorList>
    </citation>
    <scope>IDENTIFICATION</scope>
    <source>
        <tissue evidence="12">Whole body</tissue>
    </source>
</reference>
<evidence type="ECO:0000256" key="3">
    <source>
        <dbReference type="ARBA" id="ARBA00022606"/>
    </source>
</evidence>
<evidence type="ECO:0000256" key="8">
    <source>
        <dbReference type="ARBA" id="ARBA00023170"/>
    </source>
</evidence>
<dbReference type="GO" id="GO:0005549">
    <property type="term" value="F:odorant binding"/>
    <property type="evidence" value="ECO:0007669"/>
    <property type="project" value="InterPro"/>
</dbReference>
<evidence type="ECO:0000256" key="6">
    <source>
        <dbReference type="ARBA" id="ARBA00022989"/>
    </source>
</evidence>
<keyword evidence="6 10" id="KW-1133">Transmembrane helix</keyword>
<evidence type="ECO:0000256" key="2">
    <source>
        <dbReference type="ARBA" id="ARBA00022475"/>
    </source>
</evidence>
<dbReference type="OrthoDB" id="6617147at2759"/>
<feature type="non-terminal residue" evidence="12">
    <location>
        <position position="1"/>
    </location>
</feature>
<evidence type="ECO:0000256" key="9">
    <source>
        <dbReference type="ARBA" id="ARBA00023224"/>
    </source>
</evidence>
<keyword evidence="4 10" id="KW-0812">Transmembrane</keyword>
<dbReference type="Proteomes" id="UP000504618">
    <property type="component" value="Unplaced"/>
</dbReference>